<name>A0AA35K2J3_9SAUR</name>
<evidence type="ECO:0000313" key="3">
    <source>
        <dbReference type="Proteomes" id="UP001178461"/>
    </source>
</evidence>
<dbReference type="AlphaFoldDB" id="A0AA35K2J3"/>
<organism evidence="2 3">
    <name type="scientific">Podarcis lilfordi</name>
    <name type="common">Lilford's wall lizard</name>
    <dbReference type="NCBI Taxonomy" id="74358"/>
    <lineage>
        <taxon>Eukaryota</taxon>
        <taxon>Metazoa</taxon>
        <taxon>Chordata</taxon>
        <taxon>Craniata</taxon>
        <taxon>Vertebrata</taxon>
        <taxon>Euteleostomi</taxon>
        <taxon>Lepidosauria</taxon>
        <taxon>Squamata</taxon>
        <taxon>Bifurcata</taxon>
        <taxon>Unidentata</taxon>
        <taxon>Episquamata</taxon>
        <taxon>Laterata</taxon>
        <taxon>Lacertibaenia</taxon>
        <taxon>Lacertidae</taxon>
        <taxon>Podarcis</taxon>
    </lineage>
</organism>
<keyword evidence="3" id="KW-1185">Reference proteome</keyword>
<evidence type="ECO:0000313" key="2">
    <source>
        <dbReference type="EMBL" id="CAI5769574.1"/>
    </source>
</evidence>
<feature type="compositionally biased region" description="Low complexity" evidence="1">
    <location>
        <begin position="30"/>
        <end position="40"/>
    </location>
</feature>
<evidence type="ECO:0000256" key="1">
    <source>
        <dbReference type="SAM" id="MobiDB-lite"/>
    </source>
</evidence>
<reference evidence="2" key="1">
    <citation type="submission" date="2022-12" db="EMBL/GenBank/DDBJ databases">
        <authorList>
            <person name="Alioto T."/>
            <person name="Alioto T."/>
            <person name="Gomez Garrido J."/>
        </authorList>
    </citation>
    <scope>NUCLEOTIDE SEQUENCE</scope>
</reference>
<sequence>MGMIRVGSPAISGAGHSCSEDTSVPHATFPASSSAKPSSANVYSLEPGTMWKLRLKQQPVLRTAGYRKLQARSIYGCYQLHDKLPFSLEKTKQRGTPVAYEIMHCVKAADR</sequence>
<feature type="region of interest" description="Disordered" evidence="1">
    <location>
        <begin position="1"/>
        <end position="40"/>
    </location>
</feature>
<proteinExistence type="predicted"/>
<accession>A0AA35K2J3</accession>
<dbReference type="EMBL" id="OX395128">
    <property type="protein sequence ID" value="CAI5769574.1"/>
    <property type="molecule type" value="Genomic_DNA"/>
</dbReference>
<dbReference type="Proteomes" id="UP001178461">
    <property type="component" value="Chromosome 3"/>
</dbReference>
<gene>
    <name evidence="2" type="ORF">PODLI_1B030685</name>
</gene>
<protein>
    <submittedName>
        <fullName evidence="2">Uncharacterized protein</fullName>
    </submittedName>
</protein>